<dbReference type="EC" id="2.7.1.67" evidence="3"/>
<dbReference type="SMART" id="SM00146">
    <property type="entry name" value="PI3Kc"/>
    <property type="match status" value="1"/>
</dbReference>
<dbReference type="PANTHER" id="PTHR10048:SF15">
    <property type="entry name" value="PHOSPHATIDYLINOSITOL 4-KINASE ALPHA"/>
    <property type="match status" value="1"/>
</dbReference>
<dbReference type="InterPro" id="IPR045495">
    <property type="entry name" value="PI4K_N"/>
</dbReference>
<name>A0A1Y1URL2_9TREE</name>
<dbReference type="InterPro" id="IPR000403">
    <property type="entry name" value="PI3/4_kinase_cat_dom"/>
</dbReference>
<dbReference type="OrthoDB" id="10264149at2759"/>
<dbReference type="EMBL" id="NBSH01000001">
    <property type="protein sequence ID" value="ORX40582.1"/>
    <property type="molecule type" value="Genomic_DNA"/>
</dbReference>
<dbReference type="STRING" id="4999.A0A1Y1URL2"/>
<dbReference type="PROSITE" id="PS00915">
    <property type="entry name" value="PI3_4_KINASE_1"/>
    <property type="match status" value="1"/>
</dbReference>
<reference evidence="11 12" key="1">
    <citation type="submission" date="2017-03" db="EMBL/GenBank/DDBJ databases">
        <title>Widespread Adenine N6-methylation of Active Genes in Fungi.</title>
        <authorList>
            <consortium name="DOE Joint Genome Institute"/>
            <person name="Mondo S.J."/>
            <person name="Dannebaum R.O."/>
            <person name="Kuo R.C."/>
            <person name="Louie K.B."/>
            <person name="Bewick A.J."/>
            <person name="Labutti K."/>
            <person name="Haridas S."/>
            <person name="Kuo A."/>
            <person name="Salamov A."/>
            <person name="Ahrendt S.R."/>
            <person name="Lau R."/>
            <person name="Bowen B.P."/>
            <person name="Lipzen A."/>
            <person name="Sullivan W."/>
            <person name="Andreopoulos W.B."/>
            <person name="Clum A."/>
            <person name="Lindquist E."/>
            <person name="Daum C."/>
            <person name="Northen T.R."/>
            <person name="Ramamoorthy G."/>
            <person name="Schmitz R.J."/>
            <person name="Gryganskyi A."/>
            <person name="Culley D."/>
            <person name="Magnuson J."/>
            <person name="James T.Y."/>
            <person name="O'Malley M.A."/>
            <person name="Stajich J.E."/>
            <person name="Spatafora J.W."/>
            <person name="Visel A."/>
            <person name="Grigoriev I.V."/>
        </authorList>
    </citation>
    <scope>NUCLEOTIDE SEQUENCE [LARGE SCALE GENOMIC DNA]</scope>
    <source>
        <strain evidence="11 12">NRRL Y-17943</strain>
    </source>
</reference>
<proteinExistence type="inferred from homology"/>
<dbReference type="Gene3D" id="1.10.1070.11">
    <property type="entry name" value="Phosphatidylinositol 3-/4-kinase, catalytic domain"/>
    <property type="match status" value="1"/>
</dbReference>
<feature type="region of interest" description="Disordered" evidence="8">
    <location>
        <begin position="121"/>
        <end position="142"/>
    </location>
</feature>
<evidence type="ECO:0000256" key="5">
    <source>
        <dbReference type="ARBA" id="ARBA00022741"/>
    </source>
</evidence>
<evidence type="ECO:0000256" key="8">
    <source>
        <dbReference type="SAM" id="MobiDB-lite"/>
    </source>
</evidence>
<evidence type="ECO:0000256" key="6">
    <source>
        <dbReference type="ARBA" id="ARBA00022777"/>
    </source>
</evidence>
<keyword evidence="6" id="KW-0418">Kinase</keyword>
<feature type="domain" description="PIK helical" evidence="10">
    <location>
        <begin position="1463"/>
        <end position="1649"/>
    </location>
</feature>
<feature type="region of interest" description="Disordered" evidence="8">
    <location>
        <begin position="21"/>
        <end position="43"/>
    </location>
</feature>
<comment type="catalytic activity">
    <reaction evidence="1">
        <text>a 1,2-diacyl-sn-glycero-3-phospho-(1D-myo-inositol) + ATP = a 1,2-diacyl-sn-glycero-3-phospho-(1D-myo-inositol 4-phosphate) + ADP + H(+)</text>
        <dbReference type="Rhea" id="RHEA:19877"/>
        <dbReference type="ChEBI" id="CHEBI:15378"/>
        <dbReference type="ChEBI" id="CHEBI:30616"/>
        <dbReference type="ChEBI" id="CHEBI:57880"/>
        <dbReference type="ChEBI" id="CHEBI:58178"/>
        <dbReference type="ChEBI" id="CHEBI:456216"/>
        <dbReference type="EC" id="2.7.1.67"/>
    </reaction>
</comment>
<dbReference type="RefSeq" id="XP_021874261.1">
    <property type="nucleotide sequence ID" value="XM_022014261.1"/>
</dbReference>
<keyword evidence="7" id="KW-0067">ATP-binding</keyword>
<protein>
    <recommendedName>
        <fullName evidence="3">1-phosphatidylinositol 4-kinase</fullName>
        <ecNumber evidence="3">2.7.1.67</ecNumber>
    </recommendedName>
</protein>
<dbReference type="Pfam" id="PF00454">
    <property type="entry name" value="PI3_PI4_kinase"/>
    <property type="match status" value="1"/>
</dbReference>
<dbReference type="GO" id="GO:0048015">
    <property type="term" value="P:phosphatidylinositol-mediated signaling"/>
    <property type="evidence" value="ECO:0007669"/>
    <property type="project" value="TreeGrafter"/>
</dbReference>
<evidence type="ECO:0000313" key="11">
    <source>
        <dbReference type="EMBL" id="ORX40582.1"/>
    </source>
</evidence>
<dbReference type="GeneID" id="33556069"/>
<dbReference type="SUPFAM" id="SSF48371">
    <property type="entry name" value="ARM repeat"/>
    <property type="match status" value="1"/>
</dbReference>
<organism evidence="11 12">
    <name type="scientific">Kockovaella imperatae</name>
    <dbReference type="NCBI Taxonomy" id="4999"/>
    <lineage>
        <taxon>Eukaryota</taxon>
        <taxon>Fungi</taxon>
        <taxon>Dikarya</taxon>
        <taxon>Basidiomycota</taxon>
        <taxon>Agaricomycotina</taxon>
        <taxon>Tremellomycetes</taxon>
        <taxon>Tremellales</taxon>
        <taxon>Cuniculitremaceae</taxon>
        <taxon>Kockovaella</taxon>
    </lineage>
</organism>
<evidence type="ECO:0000256" key="2">
    <source>
        <dbReference type="ARBA" id="ARBA00006209"/>
    </source>
</evidence>
<dbReference type="InParanoid" id="A0A1Y1URL2"/>
<accession>A0A1Y1URL2</accession>
<dbReference type="PROSITE" id="PS51545">
    <property type="entry name" value="PIK_HELICAL"/>
    <property type="match status" value="1"/>
</dbReference>
<dbReference type="PROSITE" id="PS00916">
    <property type="entry name" value="PI3_4_KINASE_2"/>
    <property type="match status" value="1"/>
</dbReference>
<comment type="caution">
    <text evidence="11">The sequence shown here is derived from an EMBL/GenBank/DDBJ whole genome shotgun (WGS) entry which is preliminary data.</text>
</comment>
<evidence type="ECO:0000313" key="12">
    <source>
        <dbReference type="Proteomes" id="UP000193218"/>
    </source>
</evidence>
<dbReference type="FunFam" id="1.25.40.70:FF:000011">
    <property type="entry name" value="Phosphatidylinositol 4-kinase alpha"/>
    <property type="match status" value="1"/>
</dbReference>
<evidence type="ECO:0000256" key="4">
    <source>
        <dbReference type="ARBA" id="ARBA00022679"/>
    </source>
</evidence>
<gene>
    <name evidence="11" type="ORF">BD324DRAFT_611393</name>
</gene>
<dbReference type="InterPro" id="IPR016024">
    <property type="entry name" value="ARM-type_fold"/>
</dbReference>
<dbReference type="GO" id="GO:0005737">
    <property type="term" value="C:cytoplasm"/>
    <property type="evidence" value="ECO:0007669"/>
    <property type="project" value="TreeGrafter"/>
</dbReference>
<dbReference type="Proteomes" id="UP000193218">
    <property type="component" value="Unassembled WGS sequence"/>
</dbReference>
<dbReference type="FunCoup" id="A0A1Y1URL2">
    <property type="interactions" value="207"/>
</dbReference>
<dbReference type="GO" id="GO:0046854">
    <property type="term" value="P:phosphatidylinositol phosphate biosynthetic process"/>
    <property type="evidence" value="ECO:0007669"/>
    <property type="project" value="InterPro"/>
</dbReference>
<dbReference type="Pfam" id="PF00613">
    <property type="entry name" value="PI3Ka"/>
    <property type="match status" value="1"/>
</dbReference>
<dbReference type="PANTHER" id="PTHR10048">
    <property type="entry name" value="PHOSPHATIDYLINOSITOL KINASE"/>
    <property type="match status" value="1"/>
</dbReference>
<dbReference type="GO" id="GO:0005524">
    <property type="term" value="F:ATP binding"/>
    <property type="evidence" value="ECO:0007669"/>
    <property type="project" value="UniProtKB-KW"/>
</dbReference>
<dbReference type="InterPro" id="IPR015433">
    <property type="entry name" value="PI3/4_kinase"/>
</dbReference>
<evidence type="ECO:0000259" key="9">
    <source>
        <dbReference type="PROSITE" id="PS50290"/>
    </source>
</evidence>
<dbReference type="InterPro" id="IPR036940">
    <property type="entry name" value="PI3/4_kinase_cat_sf"/>
</dbReference>
<dbReference type="GO" id="GO:0004430">
    <property type="term" value="F:1-phosphatidylinositol 4-kinase activity"/>
    <property type="evidence" value="ECO:0007669"/>
    <property type="project" value="UniProtKB-EC"/>
</dbReference>
<dbReference type="InterPro" id="IPR042236">
    <property type="entry name" value="PI3K_accessory_sf"/>
</dbReference>
<dbReference type="Gene3D" id="3.30.1010.10">
    <property type="entry name" value="Phosphatidylinositol 3-kinase Catalytic Subunit, Chain A, domain 4"/>
    <property type="match status" value="1"/>
</dbReference>
<keyword evidence="4" id="KW-0808">Transferase</keyword>
<dbReference type="SUPFAM" id="SSF56112">
    <property type="entry name" value="Protein kinase-like (PK-like)"/>
    <property type="match status" value="1"/>
</dbReference>
<dbReference type="InterPro" id="IPR001263">
    <property type="entry name" value="PI3K_accessory_dom"/>
</dbReference>
<dbReference type="FunFam" id="1.10.1070.11:FF:000012">
    <property type="entry name" value="Phosphatidylinositol 4-kinase alpha 1"/>
    <property type="match status" value="1"/>
</dbReference>
<comment type="similarity">
    <text evidence="2">Belongs to the PI3/PI4-kinase family. Type III PI4K subfamily.</text>
</comment>
<feature type="region of interest" description="Disordered" evidence="8">
    <location>
        <begin position="58"/>
        <end position="77"/>
    </location>
</feature>
<dbReference type="GO" id="GO:0005886">
    <property type="term" value="C:plasma membrane"/>
    <property type="evidence" value="ECO:0007669"/>
    <property type="project" value="TreeGrafter"/>
</dbReference>
<keyword evidence="5" id="KW-0547">Nucleotide-binding</keyword>
<evidence type="ECO:0000259" key="10">
    <source>
        <dbReference type="PROSITE" id="PS51545"/>
    </source>
</evidence>
<keyword evidence="12" id="KW-1185">Reference proteome</keyword>
<dbReference type="InterPro" id="IPR018936">
    <property type="entry name" value="PI3/4_kinase_CS"/>
</dbReference>
<evidence type="ECO:0000256" key="1">
    <source>
        <dbReference type="ARBA" id="ARBA00001686"/>
    </source>
</evidence>
<dbReference type="CDD" id="cd05167">
    <property type="entry name" value="PI4Kc_III_alpha"/>
    <property type="match status" value="1"/>
</dbReference>
<dbReference type="FunFam" id="3.30.1010.10:FF:000014">
    <property type="entry name" value="Phosphatidylinositol 4-kinase STT4"/>
    <property type="match status" value="1"/>
</dbReference>
<evidence type="ECO:0000256" key="3">
    <source>
        <dbReference type="ARBA" id="ARBA00012169"/>
    </source>
</evidence>
<dbReference type="InterPro" id="IPR011009">
    <property type="entry name" value="Kinase-like_dom_sf"/>
</dbReference>
<dbReference type="PROSITE" id="PS50290">
    <property type="entry name" value="PI3_4_KINASE_3"/>
    <property type="match status" value="1"/>
</dbReference>
<sequence length="2029" mass="225167">MDCLDEPLHLQILSSLATSLAKSQPEETKANGDATPNGDVKADDGRLDVITRGLPEVQSVSNGTLRSSDDNETEDEDWTEFEINHAISYAHYVVALPLGSPQLKAALRRVKDLLSGLLAQGRQSGTNSSPSSSTSQTSELNLSGTHHQARLCEQLIKALLWISWTDEASNKIAAEVLNHLFEDIGELLTTGGSITFPLVLLNSAHLVLSRCSIPALVDGSLATVLDSLLKIASPSNLVKVLHQNSHHSSFRHAPSRFSFIAPHPLTPAGVVTIVSEIANILLAGSLLPSKDPERRPFMTPSNIHWTSTGIPEEPDMHHSVLSVQIESLISQSISLPVEKRLFGQNNTSAIGDEWDKAALKWWNEASAPMHDGSDTGHGDSGRRESLFSLGEAVVDEEIEMSVTVLHLLNLLNLHREEPSSTHLSRLTMLLSENSTASDCRVFETAFICTSMIVRNHPALGTNMTLHIRRLLMTPLPAFESGMNCAAGDVPPAVKSASRCLAICIEMSPNDDLISSTLYSLLNLLQHGGSALGSSVAQSLRSQPAPLRDGETIGTLSTLSNGKKTEEQKMLVALTAVEVVSCLSLDLGRDDIIHLSISLLLQRLRGVDLMIESAIVTNLVPLALAASDADVVEVYRAFSQISRSAHPEDPRMTSNAVLAAQTRLARGMVKRLRCAEGYLVDLLSLFADKGTQTQMIAMSGINFETRDKEKQALLKRESEDRVSDMKAWMGALFIPLSTLLSHESFNPAKGASAELVSLFRNFWFLCVAFGLSGPAGEKKLSEYEWKALGDIAVKTPALVQEDAVDFVDSDLEYNSILRKDFAASIANKNRATLQEYLASQKSGYEIRTMSAPQTTLLIAICDLEQMRAAAFQPSIMLEYFSNESLNSSFLAPPLVTIGQKVSSTFLKQLSRQVVIHRSPPIVAQETCRVLVACTHRFRKTREVARTFAKQILETFSALLCDRQVVFTLLEILTLMRRSCEMQFTDEYSPIHEFKSDKMALTLSLTDDYMARNEITTQLFELASNWLSLAISRAPLEVQSTLQSYLNESRDVLLIDSVEMGAGLALHYCKAISTLDRQEAIMPKIGSWPADSSNLVASQFAAKNYFNGELSGARHILEQGLSNLQQGSPVESSKAELHAFKTQMADAVRKVRNKEHFSIPDLRRLLLRASSVLTSSSTVDQDVIHYLVELPMAAFTPLAIAAGVDAWTWLLREKPEAEVALLGEISASWLETIRTEKGLFSTSMNYADPFAVPVEYSPTDKQIINLELAKAKRMLRPHLLLIQVLSSQFQAIKYREPGIMIALTRLMMRSLGAAHKMSTHPLAREVRFSLLLFGFQILASSRMEALLELRLRDRLYAAAYAWFSVRPQWSFGSDRIQVGAEIKLLQDFARAIAEDHVRGDHSTSSMSDRSPALLIRGSTTLHEYSVQHRDRIKILQLLVENEISRLAVWYNPGGETSRGMLATGALEKGVTNDEWTRLISKAWTLSPSMAVHMGERFKQFTVQNEIGRLVRSNPKAVVDVPEALHYLLGEKLSQSNSGALKWLPVWAAVPPVTALAYFQPRFGNHPLILQYAMRVLEQYPVELTFFFVPQVVQGLRTDRSGYVERFIFETSKISQLFCHQIIWNMKANMYKDDNATEPDSMKPMLDRMIDMIVADLSGKAKAFYDTEFTFFDAVTSISGKLRPFIKASKPEKKAKIDEEMAKIKLEVGVYLPSNPDGVVIDLDRKAGRPLQSHAKAPFMATFKVQKERLDIEPDSSNDLSDEKALVKRKFDTWISAIFKVGDDCRQDMLALQVIAMFKNVFTRIGLVLYLFPYRVTATAPGCGVIDVVPNATSRDEMGRAKINDLLAYFIDKYGGVNTVTFQKARLNFIQSMAAYSVSCYILQIKDRHNGNIMIDGEGHIVHVDFGFLFDIGPGGIKFEPNSFKLNHEMVALMGGRESQGYKMFTELTIKAFLAIRPHADQLCDACHLMLGTGLPSFKGEGTIKRLRDRFALHLNEKQAAEFMMGVIRNAHENVRSNVYDGFQKLQNGIPY</sequence>
<feature type="compositionally biased region" description="Low complexity" evidence="8">
    <location>
        <begin position="124"/>
        <end position="138"/>
    </location>
</feature>
<dbReference type="Gene3D" id="1.25.40.70">
    <property type="entry name" value="Phosphatidylinositol 3-kinase, accessory domain (PIK)"/>
    <property type="match status" value="1"/>
</dbReference>
<dbReference type="Pfam" id="PF19274">
    <property type="entry name" value="PI4K_N"/>
    <property type="match status" value="2"/>
</dbReference>
<feature type="domain" description="PI3K/PI4K catalytic" evidence="9">
    <location>
        <begin position="1750"/>
        <end position="2013"/>
    </location>
</feature>
<evidence type="ECO:0000256" key="7">
    <source>
        <dbReference type="ARBA" id="ARBA00022840"/>
    </source>
</evidence>
<dbReference type="SMART" id="SM00145">
    <property type="entry name" value="PI3Ka"/>
    <property type="match status" value="1"/>
</dbReference>